<evidence type="ECO:0000313" key="3">
    <source>
        <dbReference type="EMBL" id="MFC5454897.1"/>
    </source>
</evidence>
<keyword evidence="4" id="KW-1185">Reference proteome</keyword>
<accession>A0ABW0KQL5</accession>
<dbReference type="RefSeq" id="WP_377165446.1">
    <property type="nucleotide sequence ID" value="NZ_JBHSMQ010000002.1"/>
</dbReference>
<feature type="compositionally biased region" description="Polar residues" evidence="1">
    <location>
        <begin position="206"/>
        <end position="221"/>
    </location>
</feature>
<gene>
    <name evidence="3" type="ORF">ACFQDI_08540</name>
</gene>
<evidence type="ECO:0000256" key="2">
    <source>
        <dbReference type="SAM" id="SignalP"/>
    </source>
</evidence>
<comment type="caution">
    <text evidence="3">The sequence shown here is derived from an EMBL/GenBank/DDBJ whole genome shotgun (WGS) entry which is preliminary data.</text>
</comment>
<feature type="chain" id="PRO_5046006775" description="Lipoprotein" evidence="2">
    <location>
        <begin position="21"/>
        <end position="221"/>
    </location>
</feature>
<proteinExistence type="predicted"/>
<sequence>MKLLLPLVLLSTLASCTATKNLVNDPRPSSVLPCRDARYVNRGLGYVGQGVGQAETSTMDIVDDGSNFVGKVSDRQARDYTNIGMDAAYRTDDVAFRETNRYADYGMDTVDDGANFGARAIRRWPGVVTGVMQRGMISTKKVYQSAMYSYGETVSRGLFGAVDIITPPEPKPYMVGSLNDLSPGYALPGSSWHCRLPQLPVEPEQEQTAGKNPKNPVTASK</sequence>
<dbReference type="Proteomes" id="UP001596052">
    <property type="component" value="Unassembled WGS sequence"/>
</dbReference>
<name>A0ABW0KQL5_9BACT</name>
<reference evidence="4" key="1">
    <citation type="journal article" date="2019" name="Int. J. Syst. Evol. Microbiol.">
        <title>The Global Catalogue of Microorganisms (GCM) 10K type strain sequencing project: providing services to taxonomists for standard genome sequencing and annotation.</title>
        <authorList>
            <consortium name="The Broad Institute Genomics Platform"/>
            <consortium name="The Broad Institute Genome Sequencing Center for Infectious Disease"/>
            <person name="Wu L."/>
            <person name="Ma J."/>
        </authorList>
    </citation>
    <scope>NUCLEOTIDE SEQUENCE [LARGE SCALE GENOMIC DNA]</scope>
    <source>
        <strain evidence="4">CGMCC 4.1469</strain>
    </source>
</reference>
<dbReference type="EMBL" id="JBHSMQ010000002">
    <property type="protein sequence ID" value="MFC5454897.1"/>
    <property type="molecule type" value="Genomic_DNA"/>
</dbReference>
<feature type="signal peptide" evidence="2">
    <location>
        <begin position="1"/>
        <end position="20"/>
    </location>
</feature>
<keyword evidence="2" id="KW-0732">Signal</keyword>
<feature type="region of interest" description="Disordered" evidence="1">
    <location>
        <begin position="198"/>
        <end position="221"/>
    </location>
</feature>
<evidence type="ECO:0000313" key="4">
    <source>
        <dbReference type="Proteomes" id="UP001596052"/>
    </source>
</evidence>
<evidence type="ECO:0000256" key="1">
    <source>
        <dbReference type="SAM" id="MobiDB-lite"/>
    </source>
</evidence>
<evidence type="ECO:0008006" key="5">
    <source>
        <dbReference type="Google" id="ProtNLM"/>
    </source>
</evidence>
<protein>
    <recommendedName>
        <fullName evidence="5">Lipoprotein</fullName>
    </recommendedName>
</protein>
<organism evidence="3 4">
    <name type="scientific">Prosthecobacter fluviatilis</name>
    <dbReference type="NCBI Taxonomy" id="445931"/>
    <lineage>
        <taxon>Bacteria</taxon>
        <taxon>Pseudomonadati</taxon>
        <taxon>Verrucomicrobiota</taxon>
        <taxon>Verrucomicrobiia</taxon>
        <taxon>Verrucomicrobiales</taxon>
        <taxon>Verrucomicrobiaceae</taxon>
        <taxon>Prosthecobacter</taxon>
    </lineage>
</organism>
<dbReference type="PROSITE" id="PS51257">
    <property type="entry name" value="PROKAR_LIPOPROTEIN"/>
    <property type="match status" value="1"/>
</dbReference>